<dbReference type="InterPro" id="IPR025943">
    <property type="entry name" value="Sigma_54_int_dom_ATP-bd_2"/>
</dbReference>
<dbReference type="GO" id="GO:0043565">
    <property type="term" value="F:sequence-specific DNA binding"/>
    <property type="evidence" value="ECO:0007669"/>
    <property type="project" value="InterPro"/>
</dbReference>
<dbReference type="PRINTS" id="PR01590">
    <property type="entry name" value="HTHFIS"/>
</dbReference>
<dbReference type="GO" id="GO:0005524">
    <property type="term" value="F:ATP binding"/>
    <property type="evidence" value="ECO:0007669"/>
    <property type="project" value="UniProtKB-KW"/>
</dbReference>
<keyword evidence="1" id="KW-0547">Nucleotide-binding</keyword>
<keyword evidence="8" id="KW-1185">Reference proteome</keyword>
<dbReference type="InterPro" id="IPR009057">
    <property type="entry name" value="Homeodomain-like_sf"/>
</dbReference>
<keyword evidence="4" id="KW-0238">DNA-binding</keyword>
<evidence type="ECO:0000256" key="3">
    <source>
        <dbReference type="ARBA" id="ARBA00023015"/>
    </source>
</evidence>
<dbReference type="Pfam" id="PF25601">
    <property type="entry name" value="AAA_lid_14"/>
    <property type="match status" value="1"/>
</dbReference>
<dbReference type="OrthoDB" id="5288224at2"/>
<feature type="domain" description="Sigma-54 factor interaction" evidence="6">
    <location>
        <begin position="6"/>
        <end position="235"/>
    </location>
</feature>
<evidence type="ECO:0000256" key="5">
    <source>
        <dbReference type="ARBA" id="ARBA00023163"/>
    </source>
</evidence>
<dbReference type="KEGG" id="sdr:SCD_n02551"/>
<dbReference type="FunFam" id="3.40.50.300:FF:000006">
    <property type="entry name" value="DNA-binding transcriptional regulator NtrC"/>
    <property type="match status" value="1"/>
</dbReference>
<dbReference type="AlphaFoldDB" id="S6ADC4"/>
<keyword evidence="5" id="KW-0804">Transcription</keyword>
<keyword evidence="3" id="KW-0805">Transcription regulation</keyword>
<evidence type="ECO:0000256" key="4">
    <source>
        <dbReference type="ARBA" id="ARBA00023125"/>
    </source>
</evidence>
<dbReference type="PROSITE" id="PS00675">
    <property type="entry name" value="SIGMA54_INTERACT_1"/>
    <property type="match status" value="1"/>
</dbReference>
<dbReference type="GO" id="GO:0006355">
    <property type="term" value="P:regulation of DNA-templated transcription"/>
    <property type="evidence" value="ECO:0007669"/>
    <property type="project" value="InterPro"/>
</dbReference>
<dbReference type="Gene3D" id="1.10.8.60">
    <property type="match status" value="1"/>
</dbReference>
<evidence type="ECO:0000256" key="1">
    <source>
        <dbReference type="ARBA" id="ARBA00022741"/>
    </source>
</evidence>
<reference evidence="7 8" key="1">
    <citation type="journal article" date="2012" name="Appl. Environ. Microbiol.">
        <title>Draft genome sequence of a psychrotolerant sulfur-oxidizing bacterium, Sulfuricella denitrificans skB26, and proteomic insights into cold adaptation.</title>
        <authorList>
            <person name="Watanabe T."/>
            <person name="Kojima H."/>
            <person name="Fukui M."/>
        </authorList>
    </citation>
    <scope>NUCLEOTIDE SEQUENCE [LARGE SCALE GENOMIC DNA]</scope>
    <source>
        <strain evidence="8">skB26</strain>
    </source>
</reference>
<dbReference type="InterPro" id="IPR058031">
    <property type="entry name" value="AAA_lid_NorR"/>
</dbReference>
<dbReference type="eggNOG" id="COG3829">
    <property type="taxonomic scope" value="Bacteria"/>
</dbReference>
<dbReference type="SUPFAM" id="SSF46689">
    <property type="entry name" value="Homeodomain-like"/>
    <property type="match status" value="1"/>
</dbReference>
<sequence length="323" mass="35597">MDAFSLIGHSPIFRQLLNTAQLVAATRATVLISGESGSGKENLARFLHTHSPLASRPFIAVNCANLPENLVESELFGHRRGAFSNAVVDRDGLVRAAHNGTLFLDEIGELPLTAQAKMLRFLENGEILPLGYDQPIKANVRVIAATNCDLEKMVKIGRFRADLFYRLQVVPMEVPPLRERAGDISLLIEHFVEMAAQQHSLSAVSFGPEAMKVLKAYTWPGNVRELKNLCERLTILCNFQRGSLGVENLPLNIRGGQRVATSSPAAAPLNLEQTERDLILQALEQTRGNRTRAAKLLGISRYTLLYRIKKYFGAEESGLVGEA</sequence>
<name>S6ADC4_SULDS</name>
<dbReference type="Pfam" id="PF02954">
    <property type="entry name" value="HTH_8"/>
    <property type="match status" value="1"/>
</dbReference>
<dbReference type="PROSITE" id="PS50045">
    <property type="entry name" value="SIGMA54_INTERACT_4"/>
    <property type="match status" value="1"/>
</dbReference>
<dbReference type="PROSITE" id="PS00676">
    <property type="entry name" value="SIGMA54_INTERACT_2"/>
    <property type="match status" value="1"/>
</dbReference>
<organism evidence="7 8">
    <name type="scientific">Sulfuricella denitrificans (strain DSM 22764 / NBRC 105220 / skB26)</name>
    <dbReference type="NCBI Taxonomy" id="1163617"/>
    <lineage>
        <taxon>Bacteria</taxon>
        <taxon>Pseudomonadati</taxon>
        <taxon>Pseudomonadota</taxon>
        <taxon>Betaproteobacteria</taxon>
        <taxon>Nitrosomonadales</taxon>
        <taxon>Sulfuricellaceae</taxon>
        <taxon>Sulfuricella</taxon>
    </lineage>
</organism>
<dbReference type="InterPro" id="IPR002078">
    <property type="entry name" value="Sigma_54_int"/>
</dbReference>
<accession>S6ADC4</accession>
<evidence type="ECO:0000313" key="8">
    <source>
        <dbReference type="Proteomes" id="UP000015559"/>
    </source>
</evidence>
<dbReference type="SUPFAM" id="SSF52540">
    <property type="entry name" value="P-loop containing nucleoside triphosphate hydrolases"/>
    <property type="match status" value="1"/>
</dbReference>
<evidence type="ECO:0000259" key="6">
    <source>
        <dbReference type="PROSITE" id="PS50045"/>
    </source>
</evidence>
<dbReference type="PANTHER" id="PTHR32071">
    <property type="entry name" value="TRANSCRIPTIONAL REGULATORY PROTEIN"/>
    <property type="match status" value="1"/>
</dbReference>
<dbReference type="Pfam" id="PF00158">
    <property type="entry name" value="Sigma54_activat"/>
    <property type="match status" value="1"/>
</dbReference>
<proteinExistence type="predicted"/>
<gene>
    <name evidence="7" type="ORF">SCD_n02551</name>
</gene>
<dbReference type="InterPro" id="IPR027417">
    <property type="entry name" value="P-loop_NTPase"/>
</dbReference>
<dbReference type="InterPro" id="IPR002197">
    <property type="entry name" value="HTH_Fis"/>
</dbReference>
<keyword evidence="2" id="KW-0067">ATP-binding</keyword>
<dbReference type="RefSeq" id="WP_009207688.1">
    <property type="nucleotide sequence ID" value="NC_022357.1"/>
</dbReference>
<evidence type="ECO:0000313" key="7">
    <source>
        <dbReference type="EMBL" id="BAN36353.1"/>
    </source>
</evidence>
<evidence type="ECO:0000256" key="2">
    <source>
        <dbReference type="ARBA" id="ARBA00022840"/>
    </source>
</evidence>
<dbReference type="CDD" id="cd00009">
    <property type="entry name" value="AAA"/>
    <property type="match status" value="1"/>
</dbReference>
<dbReference type="Gene3D" id="3.40.50.300">
    <property type="entry name" value="P-loop containing nucleotide triphosphate hydrolases"/>
    <property type="match status" value="1"/>
</dbReference>
<dbReference type="PROSITE" id="PS00688">
    <property type="entry name" value="SIGMA54_INTERACT_3"/>
    <property type="match status" value="1"/>
</dbReference>
<dbReference type="InterPro" id="IPR003593">
    <property type="entry name" value="AAA+_ATPase"/>
</dbReference>
<protein>
    <submittedName>
        <fullName evidence="7">Sigma54 specific transcriptional regulator, Fis family</fullName>
    </submittedName>
</protein>
<dbReference type="InterPro" id="IPR025944">
    <property type="entry name" value="Sigma_54_int_dom_CS"/>
</dbReference>
<dbReference type="Proteomes" id="UP000015559">
    <property type="component" value="Chromosome"/>
</dbReference>
<dbReference type="SMART" id="SM00382">
    <property type="entry name" value="AAA"/>
    <property type="match status" value="1"/>
</dbReference>
<dbReference type="Gene3D" id="1.10.10.60">
    <property type="entry name" value="Homeodomain-like"/>
    <property type="match status" value="1"/>
</dbReference>
<dbReference type="STRING" id="1163617.SCD_n02551"/>
<dbReference type="HOGENOM" id="CLU_000445_0_7_4"/>
<dbReference type="InterPro" id="IPR025662">
    <property type="entry name" value="Sigma_54_int_dom_ATP-bd_1"/>
</dbReference>
<dbReference type="EMBL" id="AP013066">
    <property type="protein sequence ID" value="BAN36353.1"/>
    <property type="molecule type" value="Genomic_DNA"/>
</dbReference>